<dbReference type="AlphaFoldDB" id="K4QW00"/>
<dbReference type="KEGG" id="sdv:BN159_0616"/>
<dbReference type="HOGENOM" id="CLU_2208493_0_0_11"/>
<evidence type="ECO:0000313" key="2">
    <source>
        <dbReference type="Proteomes" id="UP000008043"/>
    </source>
</evidence>
<evidence type="ECO:0000313" key="1">
    <source>
        <dbReference type="EMBL" id="CCK24995.1"/>
    </source>
</evidence>
<dbReference type="Proteomes" id="UP000008043">
    <property type="component" value="Chromosome"/>
</dbReference>
<dbReference type="EMBL" id="HE971709">
    <property type="protein sequence ID" value="CCK24995.1"/>
    <property type="molecule type" value="Genomic_DNA"/>
</dbReference>
<sequence length="107" mass="12153">MNDLPNGYWCECWTQNPDRDQRLALHASFDAYSAVQADRWIAVALLTISPALDAAASEQAWQWLYEGRIETRRTRRHLRAPGPCRALAASAVKITVRLSEHGDRESM</sequence>
<dbReference type="RefSeq" id="WP_015655395.1">
    <property type="nucleotide sequence ID" value="NC_020504.1"/>
</dbReference>
<keyword evidence="2" id="KW-1185">Reference proteome</keyword>
<protein>
    <submittedName>
        <fullName evidence="1">Uncharacterized protein</fullName>
    </submittedName>
</protein>
<gene>
    <name evidence="1" type="ORF">BN159_0616</name>
</gene>
<reference evidence="1 2" key="1">
    <citation type="journal article" date="2012" name="J. Bacteriol.">
        <title>Genome sequence of the bacterium Streptomyces davawensis JCM 4913 and heterologous production of the unique antibiotic roseoflavin.</title>
        <authorList>
            <person name="Jankowitsch F."/>
            <person name="Schwarz J."/>
            <person name="Ruckert C."/>
            <person name="Gust B."/>
            <person name="Szczepanowski R."/>
            <person name="Blom J."/>
            <person name="Pelzer S."/>
            <person name="Kalinowski J."/>
            <person name="Mack M."/>
        </authorList>
    </citation>
    <scope>NUCLEOTIDE SEQUENCE [LARGE SCALE GENOMIC DNA]</scope>
    <source>
        <strain evidence="2">DSM 101723 / JCM 4913 / KCC S-0913 / 768</strain>
    </source>
</reference>
<proteinExistence type="predicted"/>
<name>K4QW00_STRDJ</name>
<accession>K4QW00</accession>
<dbReference type="STRING" id="1214101.BN159_0616"/>
<organism evidence="1 2">
    <name type="scientific">Streptomyces davaonensis (strain DSM 101723 / JCM 4913 / KCC S-0913 / 768)</name>
    <dbReference type="NCBI Taxonomy" id="1214101"/>
    <lineage>
        <taxon>Bacteria</taxon>
        <taxon>Bacillati</taxon>
        <taxon>Actinomycetota</taxon>
        <taxon>Actinomycetes</taxon>
        <taxon>Kitasatosporales</taxon>
        <taxon>Streptomycetaceae</taxon>
        <taxon>Streptomyces</taxon>
    </lineage>
</organism>